<dbReference type="PROSITE" id="PS00676">
    <property type="entry name" value="SIGMA54_INTERACT_2"/>
    <property type="match status" value="1"/>
</dbReference>
<dbReference type="PROSITE" id="PS50045">
    <property type="entry name" value="SIGMA54_INTERACT_4"/>
    <property type="match status" value="1"/>
</dbReference>
<keyword evidence="2" id="KW-0067">ATP-binding</keyword>
<dbReference type="CDD" id="cd00009">
    <property type="entry name" value="AAA"/>
    <property type="match status" value="1"/>
</dbReference>
<dbReference type="AlphaFoldDB" id="A0A2Z3GS31"/>
<dbReference type="Pfam" id="PF00158">
    <property type="entry name" value="Sigma54_activat"/>
    <property type="match status" value="1"/>
</dbReference>
<dbReference type="FunFam" id="3.40.50.300:FF:000006">
    <property type="entry name" value="DNA-binding transcriptional regulator NtrC"/>
    <property type="match status" value="1"/>
</dbReference>
<organism evidence="4 5">
    <name type="scientific">Hymenobacter nivis</name>
    <dbReference type="NCBI Taxonomy" id="1850093"/>
    <lineage>
        <taxon>Bacteria</taxon>
        <taxon>Pseudomonadati</taxon>
        <taxon>Bacteroidota</taxon>
        <taxon>Cytophagia</taxon>
        <taxon>Cytophagales</taxon>
        <taxon>Hymenobacteraceae</taxon>
        <taxon>Hymenobacter</taxon>
    </lineage>
</organism>
<dbReference type="KEGG" id="hnv:DDQ68_00785"/>
<evidence type="ECO:0000313" key="5">
    <source>
        <dbReference type="Proteomes" id="UP000245999"/>
    </source>
</evidence>
<dbReference type="SMART" id="SM00382">
    <property type="entry name" value="AAA"/>
    <property type="match status" value="1"/>
</dbReference>
<dbReference type="GO" id="GO:0005524">
    <property type="term" value="F:ATP binding"/>
    <property type="evidence" value="ECO:0007669"/>
    <property type="project" value="UniProtKB-KW"/>
</dbReference>
<dbReference type="InterPro" id="IPR025943">
    <property type="entry name" value="Sigma_54_int_dom_ATP-bd_2"/>
</dbReference>
<dbReference type="RefSeq" id="WP_109652020.1">
    <property type="nucleotide sequence ID" value="NZ_CP029145.1"/>
</dbReference>
<dbReference type="InterPro" id="IPR003593">
    <property type="entry name" value="AAA+_ATPase"/>
</dbReference>
<accession>A0A2Z3GS31</accession>
<dbReference type="SUPFAM" id="SSF52540">
    <property type="entry name" value="P-loop containing nucleoside triphosphate hydrolases"/>
    <property type="match status" value="1"/>
</dbReference>
<dbReference type="EMBL" id="CP029145">
    <property type="protein sequence ID" value="AWM31450.1"/>
    <property type="molecule type" value="Genomic_DNA"/>
</dbReference>
<gene>
    <name evidence="4" type="ORF">DDQ68_00785</name>
</gene>
<reference evidence="5" key="1">
    <citation type="submission" date="2018-04" db="EMBL/GenBank/DDBJ databases">
        <title>Complete genome of Antarctic heterotrophic bacterium Hymenobacter nivis.</title>
        <authorList>
            <person name="Terashima M."/>
        </authorList>
    </citation>
    <scope>NUCLEOTIDE SEQUENCE [LARGE SCALE GENOMIC DNA]</scope>
    <source>
        <strain evidence="5">NBRC 111535</strain>
    </source>
</reference>
<proteinExistence type="predicted"/>
<evidence type="ECO:0000259" key="3">
    <source>
        <dbReference type="PROSITE" id="PS50045"/>
    </source>
</evidence>
<dbReference type="InterPro" id="IPR002078">
    <property type="entry name" value="Sigma_54_int"/>
</dbReference>
<keyword evidence="5" id="KW-1185">Reference proteome</keyword>
<dbReference type="OrthoDB" id="9782110at2"/>
<dbReference type="Gene3D" id="3.40.50.300">
    <property type="entry name" value="P-loop containing nucleotide triphosphate hydrolases"/>
    <property type="match status" value="1"/>
</dbReference>
<evidence type="ECO:0000313" key="4">
    <source>
        <dbReference type="EMBL" id="AWM31450.1"/>
    </source>
</evidence>
<dbReference type="GO" id="GO:0006355">
    <property type="term" value="P:regulation of DNA-templated transcription"/>
    <property type="evidence" value="ECO:0007669"/>
    <property type="project" value="InterPro"/>
</dbReference>
<dbReference type="PANTHER" id="PTHR32071">
    <property type="entry name" value="TRANSCRIPTIONAL REGULATORY PROTEIN"/>
    <property type="match status" value="1"/>
</dbReference>
<name>A0A2Z3GS31_9BACT</name>
<protein>
    <recommendedName>
        <fullName evidence="3">Sigma-54 factor interaction domain-containing protein</fullName>
    </recommendedName>
</protein>
<sequence length="244" mass="26840">MVERAADKARLHQRLATLERHVAQRANFDAMIGTSPALRRAQDLARQVAPTDGTLLLGGPNGAGKEQSAQALREASGRRQKAFVAVNYSTFPRDLLDLQLFSHKKRALTGALGDKKGLLEEANGGTLFLDEIGELELNMQAKLLRVLELQQFTKPGDTKPTQVNVRLIAATNRNLEQAAADGNFRHGLYYRLSVFTIVVPPFSARMADVPLLAAYFLQHFATRSRRPATCCACATYWTSKSSTS</sequence>
<evidence type="ECO:0000256" key="2">
    <source>
        <dbReference type="ARBA" id="ARBA00022840"/>
    </source>
</evidence>
<feature type="domain" description="Sigma-54 factor interaction" evidence="3">
    <location>
        <begin position="31"/>
        <end position="227"/>
    </location>
</feature>
<keyword evidence="1" id="KW-0547">Nucleotide-binding</keyword>
<dbReference type="Proteomes" id="UP000245999">
    <property type="component" value="Chromosome"/>
</dbReference>
<dbReference type="PANTHER" id="PTHR32071:SF121">
    <property type="entry name" value="SIGMA L-DEPENDENT TRANSCRIPTIONAL REGULATOR YQIR-RELATED"/>
    <property type="match status" value="1"/>
</dbReference>
<evidence type="ECO:0000256" key="1">
    <source>
        <dbReference type="ARBA" id="ARBA00022741"/>
    </source>
</evidence>
<dbReference type="InterPro" id="IPR027417">
    <property type="entry name" value="P-loop_NTPase"/>
</dbReference>